<proteinExistence type="predicted"/>
<keyword evidence="2" id="KW-1185">Reference proteome</keyword>
<dbReference type="OrthoDB" id="6511066at2759"/>
<evidence type="ECO:0000313" key="1">
    <source>
        <dbReference type="EMBL" id="OTF70292.1"/>
    </source>
</evidence>
<gene>
    <name evidence="1" type="ORF">BLA29_000577</name>
</gene>
<comment type="caution">
    <text evidence="1">The sequence shown here is derived from an EMBL/GenBank/DDBJ whole genome shotgun (WGS) entry which is preliminary data.</text>
</comment>
<accession>A0A1Y3APB4</accession>
<evidence type="ECO:0000313" key="2">
    <source>
        <dbReference type="Proteomes" id="UP000194236"/>
    </source>
</evidence>
<dbReference type="AlphaFoldDB" id="A0A1Y3APB4"/>
<name>A0A1Y3APB4_EURMA</name>
<reference evidence="1 2" key="1">
    <citation type="submission" date="2017-03" db="EMBL/GenBank/DDBJ databases">
        <title>Genome Survey of Euroglyphus maynei.</title>
        <authorList>
            <person name="Arlian L.G."/>
            <person name="Morgan M.S."/>
            <person name="Rider S.D."/>
        </authorList>
    </citation>
    <scope>NUCLEOTIDE SEQUENCE [LARGE SCALE GENOMIC DNA]</scope>
    <source>
        <strain evidence="1">Arlian Lab</strain>
        <tissue evidence="1">Whole body</tissue>
    </source>
</reference>
<dbReference type="EMBL" id="MUJZ01066380">
    <property type="protein sequence ID" value="OTF70292.1"/>
    <property type="molecule type" value="Genomic_DNA"/>
</dbReference>
<dbReference type="Proteomes" id="UP000194236">
    <property type="component" value="Unassembled WGS sequence"/>
</dbReference>
<protein>
    <submittedName>
        <fullName evidence="1">Uncharacterized protein</fullName>
    </submittedName>
</protein>
<sequence>MSSSSQLFDLQKKFMKLSHDVEELEMEFRAGNVKEEKELYESLARIKQLDKVFVSLVSEVNKSNKPKLIAEFRQFSNDIQSQIKTLTEEIEKSIEEIQKPPKPTAKIEETPLQVQRIIIDKNNFIDSNDHRPCSEVCRCWFCWRKNPDLIPKDQDDWWRINVKNFFRQYCSLSKDKFLNRFRETRLKIFIQLSMKERIRLVQWMMELLINDFSDQMDHLIESIMKIASMLKIDNGNRLIMDWSQERIESGIYHDVCDYELLHRNIDEYSDTIREQFEINKNHSLDLYWNNLYLIVIMYDKTVIKSNTIQFDDYVLKILTFLLKQSKLKHYPEIYLDLLAESLLILTPKLISFNKSRKGPELREFFAEIQHHFLHTALISDEDERN</sequence>
<organism evidence="1 2">
    <name type="scientific">Euroglyphus maynei</name>
    <name type="common">Mayne's house dust mite</name>
    <dbReference type="NCBI Taxonomy" id="6958"/>
    <lineage>
        <taxon>Eukaryota</taxon>
        <taxon>Metazoa</taxon>
        <taxon>Ecdysozoa</taxon>
        <taxon>Arthropoda</taxon>
        <taxon>Chelicerata</taxon>
        <taxon>Arachnida</taxon>
        <taxon>Acari</taxon>
        <taxon>Acariformes</taxon>
        <taxon>Sarcoptiformes</taxon>
        <taxon>Astigmata</taxon>
        <taxon>Psoroptidia</taxon>
        <taxon>Analgoidea</taxon>
        <taxon>Pyroglyphidae</taxon>
        <taxon>Pyroglyphinae</taxon>
        <taxon>Euroglyphus</taxon>
    </lineage>
</organism>